<keyword evidence="3 5" id="KW-1133">Transmembrane helix</keyword>
<feature type="transmembrane region" description="Helical" evidence="5">
    <location>
        <begin position="130"/>
        <end position="148"/>
    </location>
</feature>
<keyword evidence="8" id="KW-1185">Reference proteome</keyword>
<dbReference type="OrthoDB" id="9794225at2"/>
<reference evidence="7 8" key="1">
    <citation type="submission" date="2016-01" db="EMBL/GenBank/DDBJ databases">
        <title>Genome sequencing of Roseivirga echinicomitans KMM 6058.</title>
        <authorList>
            <person name="Selvaratnam C."/>
            <person name="Thevarajoo S."/>
            <person name="Goh K.M."/>
            <person name="Ee R."/>
            <person name="Chan K.-G."/>
            <person name="Chong C.S."/>
        </authorList>
    </citation>
    <scope>NUCLEOTIDE SEQUENCE [LARGE SCALE GENOMIC DNA]</scope>
    <source>
        <strain evidence="7 8">KMM 6058</strain>
    </source>
</reference>
<sequence length="314" mass="33663">MLLSTILILVLGLVTLIIGGEILVKGASKLALRFNVSSLVVGLTVVAFGTSAPELLVSLNSALKGAPDFALGNVIGSNISNLALVLGTAALFGFIPIKKDSARRDWPVTLGSSLLLYIFAYNGLISNIEGAILVILLMIYLGSLLYVTRKEQIKLDIEAPKDQLEKWGIAKDIFQVSLGVVCLYFGADWFIGGAEEIAVDFGVSQRVIGLTVLALGTSLPELFTSVIAARKGETDLALGNLLGSNIFNVLSIVGITSIIKPLSVNMDILHTDFPWMIGITILILPLMIFRKRLGTPSGIILIASYLLYVFFLLK</sequence>
<evidence type="ECO:0000259" key="6">
    <source>
        <dbReference type="Pfam" id="PF01699"/>
    </source>
</evidence>
<dbReference type="NCBIfam" id="TIGR00367">
    <property type="entry name" value="calcium/sodium antiporter"/>
    <property type="match status" value="1"/>
</dbReference>
<dbReference type="Gene3D" id="1.20.1420.30">
    <property type="entry name" value="NCX, central ion-binding region"/>
    <property type="match status" value="1"/>
</dbReference>
<dbReference type="RefSeq" id="WP_068414024.1">
    <property type="nucleotide sequence ID" value="NZ_LRDB01000009.1"/>
</dbReference>
<feature type="transmembrane region" description="Helical" evidence="5">
    <location>
        <begin position="70"/>
        <end position="94"/>
    </location>
</feature>
<dbReference type="PANTHER" id="PTHR10846">
    <property type="entry name" value="SODIUM/POTASSIUM/CALCIUM EXCHANGER"/>
    <property type="match status" value="1"/>
</dbReference>
<evidence type="ECO:0000313" key="8">
    <source>
        <dbReference type="Proteomes" id="UP000075615"/>
    </source>
</evidence>
<comment type="caution">
    <text evidence="7">The sequence shown here is derived from an EMBL/GenBank/DDBJ whole genome shotgun (WGS) entry which is preliminary data.</text>
</comment>
<dbReference type="GO" id="GO:0006874">
    <property type="term" value="P:intracellular calcium ion homeostasis"/>
    <property type="evidence" value="ECO:0007669"/>
    <property type="project" value="TreeGrafter"/>
</dbReference>
<evidence type="ECO:0000256" key="4">
    <source>
        <dbReference type="ARBA" id="ARBA00023136"/>
    </source>
</evidence>
<dbReference type="InterPro" id="IPR004481">
    <property type="entry name" value="K/Na/Ca-exchanger"/>
</dbReference>
<evidence type="ECO:0000256" key="2">
    <source>
        <dbReference type="ARBA" id="ARBA00022692"/>
    </source>
</evidence>
<organism evidence="7 8">
    <name type="scientific">Roseivirga echinicomitans</name>
    <dbReference type="NCBI Taxonomy" id="296218"/>
    <lineage>
        <taxon>Bacteria</taxon>
        <taxon>Pseudomonadati</taxon>
        <taxon>Bacteroidota</taxon>
        <taxon>Cytophagia</taxon>
        <taxon>Cytophagales</taxon>
        <taxon>Roseivirgaceae</taxon>
        <taxon>Roseivirga</taxon>
    </lineage>
</organism>
<dbReference type="Proteomes" id="UP000075615">
    <property type="component" value="Unassembled WGS sequence"/>
</dbReference>
<feature type="transmembrane region" description="Helical" evidence="5">
    <location>
        <begin position="296"/>
        <end position="313"/>
    </location>
</feature>
<dbReference type="InterPro" id="IPR044880">
    <property type="entry name" value="NCX_ion-bd_dom_sf"/>
</dbReference>
<feature type="transmembrane region" description="Helical" evidence="5">
    <location>
        <begin position="6"/>
        <end position="24"/>
    </location>
</feature>
<feature type="domain" description="Sodium/calcium exchanger membrane region" evidence="6">
    <location>
        <begin position="6"/>
        <end position="142"/>
    </location>
</feature>
<dbReference type="InterPro" id="IPR004837">
    <property type="entry name" value="NaCa_Exmemb"/>
</dbReference>
<evidence type="ECO:0000256" key="5">
    <source>
        <dbReference type="SAM" id="Phobius"/>
    </source>
</evidence>
<accession>A0A150XLJ0</accession>
<name>A0A150XLJ0_9BACT</name>
<dbReference type="PANTHER" id="PTHR10846:SF8">
    <property type="entry name" value="INNER MEMBRANE PROTEIN YRBG"/>
    <property type="match status" value="1"/>
</dbReference>
<feature type="transmembrane region" description="Helical" evidence="5">
    <location>
        <begin position="241"/>
        <end position="261"/>
    </location>
</feature>
<proteinExistence type="predicted"/>
<dbReference type="AlphaFoldDB" id="A0A150XLJ0"/>
<feature type="transmembrane region" description="Helical" evidence="5">
    <location>
        <begin position="31"/>
        <end position="50"/>
    </location>
</feature>
<dbReference type="STRING" id="296218.AWN68_17575"/>
<evidence type="ECO:0000256" key="1">
    <source>
        <dbReference type="ARBA" id="ARBA00004141"/>
    </source>
</evidence>
<evidence type="ECO:0000313" key="7">
    <source>
        <dbReference type="EMBL" id="KYG79617.1"/>
    </source>
</evidence>
<keyword evidence="4 5" id="KW-0472">Membrane</keyword>
<protein>
    <recommendedName>
        <fullName evidence="6">Sodium/calcium exchanger membrane region domain-containing protein</fullName>
    </recommendedName>
</protein>
<dbReference type="Gene3D" id="6.10.280.80">
    <property type="entry name" value="NCX, peripheral helical region"/>
    <property type="match status" value="1"/>
</dbReference>
<feature type="transmembrane region" description="Helical" evidence="5">
    <location>
        <begin position="273"/>
        <end position="289"/>
    </location>
</feature>
<gene>
    <name evidence="7" type="ORF">AWN68_17575</name>
</gene>
<dbReference type="EMBL" id="LRDB01000009">
    <property type="protein sequence ID" value="KYG79617.1"/>
    <property type="molecule type" value="Genomic_DNA"/>
</dbReference>
<feature type="transmembrane region" description="Helical" evidence="5">
    <location>
        <begin position="106"/>
        <end position="124"/>
    </location>
</feature>
<feature type="domain" description="Sodium/calcium exchanger membrane region" evidence="6">
    <location>
        <begin position="176"/>
        <end position="313"/>
    </location>
</feature>
<dbReference type="Pfam" id="PF01699">
    <property type="entry name" value="Na_Ca_ex"/>
    <property type="match status" value="2"/>
</dbReference>
<evidence type="ECO:0000256" key="3">
    <source>
        <dbReference type="ARBA" id="ARBA00022989"/>
    </source>
</evidence>
<feature type="transmembrane region" description="Helical" evidence="5">
    <location>
        <begin position="169"/>
        <end position="187"/>
    </location>
</feature>
<dbReference type="GO" id="GO:0005886">
    <property type="term" value="C:plasma membrane"/>
    <property type="evidence" value="ECO:0007669"/>
    <property type="project" value="TreeGrafter"/>
</dbReference>
<dbReference type="GO" id="GO:0008273">
    <property type="term" value="F:calcium, potassium:sodium antiporter activity"/>
    <property type="evidence" value="ECO:0007669"/>
    <property type="project" value="TreeGrafter"/>
</dbReference>
<comment type="subcellular location">
    <subcellularLocation>
        <location evidence="1">Membrane</location>
        <topology evidence="1">Multi-pass membrane protein</topology>
    </subcellularLocation>
</comment>
<keyword evidence="2 5" id="KW-0812">Transmembrane</keyword>
<feature type="transmembrane region" description="Helical" evidence="5">
    <location>
        <begin position="207"/>
        <end position="229"/>
    </location>
</feature>
<dbReference type="GO" id="GO:0005262">
    <property type="term" value="F:calcium channel activity"/>
    <property type="evidence" value="ECO:0007669"/>
    <property type="project" value="TreeGrafter"/>
</dbReference>